<keyword evidence="2" id="KW-1185">Reference proteome</keyword>
<gene>
    <name evidence="1" type="ORF">K488DRAFT_23909</name>
</gene>
<feature type="non-terminal residue" evidence="1">
    <location>
        <position position="1"/>
    </location>
</feature>
<sequence length="104" mass="11927">FLPDHPQSASHSLRIRDVACVPILAGPRIPRADRTAEEKSIYHRAMLLLFRPWRSLSDLVENGTTWSAAFEASTFSSYIAKIIQNIHVEHECRDARAESDRLRR</sequence>
<evidence type="ECO:0000313" key="2">
    <source>
        <dbReference type="Proteomes" id="UP000814128"/>
    </source>
</evidence>
<dbReference type="EMBL" id="MU273618">
    <property type="protein sequence ID" value="KAI0030511.1"/>
    <property type="molecule type" value="Genomic_DNA"/>
</dbReference>
<name>A0ACB8QFZ2_9AGAM</name>
<comment type="caution">
    <text evidence="1">The sequence shown here is derived from an EMBL/GenBank/DDBJ whole genome shotgun (WGS) entry which is preliminary data.</text>
</comment>
<proteinExistence type="predicted"/>
<evidence type="ECO:0000313" key="1">
    <source>
        <dbReference type="EMBL" id="KAI0030511.1"/>
    </source>
</evidence>
<reference evidence="1" key="1">
    <citation type="submission" date="2021-02" db="EMBL/GenBank/DDBJ databases">
        <authorList>
            <consortium name="DOE Joint Genome Institute"/>
            <person name="Ahrendt S."/>
            <person name="Looney B.P."/>
            <person name="Miyauchi S."/>
            <person name="Morin E."/>
            <person name="Drula E."/>
            <person name="Courty P.E."/>
            <person name="Chicoki N."/>
            <person name="Fauchery L."/>
            <person name="Kohler A."/>
            <person name="Kuo A."/>
            <person name="Labutti K."/>
            <person name="Pangilinan J."/>
            <person name="Lipzen A."/>
            <person name="Riley R."/>
            <person name="Andreopoulos W."/>
            <person name="He G."/>
            <person name="Johnson J."/>
            <person name="Barry K.W."/>
            <person name="Grigoriev I.V."/>
            <person name="Nagy L."/>
            <person name="Hibbett D."/>
            <person name="Henrissat B."/>
            <person name="Matheny P.B."/>
            <person name="Labbe J."/>
            <person name="Martin F."/>
        </authorList>
    </citation>
    <scope>NUCLEOTIDE SEQUENCE</scope>
    <source>
        <strain evidence="1">EC-137</strain>
    </source>
</reference>
<feature type="non-terminal residue" evidence="1">
    <location>
        <position position="104"/>
    </location>
</feature>
<dbReference type="Proteomes" id="UP000814128">
    <property type="component" value="Unassembled WGS sequence"/>
</dbReference>
<accession>A0ACB8QFZ2</accession>
<reference evidence="1" key="2">
    <citation type="journal article" date="2022" name="New Phytol.">
        <title>Evolutionary transition to the ectomycorrhizal habit in the genomes of a hyperdiverse lineage of mushroom-forming fungi.</title>
        <authorList>
            <person name="Looney B."/>
            <person name="Miyauchi S."/>
            <person name="Morin E."/>
            <person name="Drula E."/>
            <person name="Courty P.E."/>
            <person name="Kohler A."/>
            <person name="Kuo A."/>
            <person name="LaButti K."/>
            <person name="Pangilinan J."/>
            <person name="Lipzen A."/>
            <person name="Riley R."/>
            <person name="Andreopoulos W."/>
            <person name="He G."/>
            <person name="Johnson J."/>
            <person name="Nolan M."/>
            <person name="Tritt A."/>
            <person name="Barry K.W."/>
            <person name="Grigoriev I.V."/>
            <person name="Nagy L.G."/>
            <person name="Hibbett D."/>
            <person name="Henrissat B."/>
            <person name="Matheny P.B."/>
            <person name="Labbe J."/>
            <person name="Martin F.M."/>
        </authorList>
    </citation>
    <scope>NUCLEOTIDE SEQUENCE</scope>
    <source>
        <strain evidence="1">EC-137</strain>
    </source>
</reference>
<protein>
    <submittedName>
        <fullName evidence="1">Uncharacterized protein</fullName>
    </submittedName>
</protein>
<organism evidence="1 2">
    <name type="scientific">Vararia minispora EC-137</name>
    <dbReference type="NCBI Taxonomy" id="1314806"/>
    <lineage>
        <taxon>Eukaryota</taxon>
        <taxon>Fungi</taxon>
        <taxon>Dikarya</taxon>
        <taxon>Basidiomycota</taxon>
        <taxon>Agaricomycotina</taxon>
        <taxon>Agaricomycetes</taxon>
        <taxon>Russulales</taxon>
        <taxon>Lachnocladiaceae</taxon>
        <taxon>Vararia</taxon>
    </lineage>
</organism>